<gene>
    <name evidence="2" type="ORF">BN12_600012</name>
</gene>
<feature type="compositionally biased region" description="Basic and acidic residues" evidence="1">
    <location>
        <begin position="1"/>
        <end position="16"/>
    </location>
</feature>
<name>A0A077M443_9MICO</name>
<reference evidence="2 3" key="1">
    <citation type="journal article" date="2013" name="ISME J.">
        <title>A metabolic model for members of the genus Tetrasphaera involved in enhanced biological phosphorus removal.</title>
        <authorList>
            <person name="Kristiansen R."/>
            <person name="Nguyen H.T.T."/>
            <person name="Saunders A.M."/>
            <person name="Nielsen J.L."/>
            <person name="Wimmer R."/>
            <person name="Le V.Q."/>
            <person name="McIlroy S.J."/>
            <person name="Petrovski S."/>
            <person name="Seviour R.J."/>
            <person name="Calteau A."/>
            <person name="Nielsen K.L."/>
            <person name="Nielsen P.H."/>
        </authorList>
    </citation>
    <scope>NUCLEOTIDE SEQUENCE [LARGE SCALE GENOMIC DNA]</scope>
    <source>
        <strain evidence="2 3">T1-X7</strain>
    </source>
</reference>
<keyword evidence="3" id="KW-1185">Reference proteome</keyword>
<organism evidence="2 3">
    <name type="scientific">Nostocoides japonicum T1-X7</name>
    <dbReference type="NCBI Taxonomy" id="1194083"/>
    <lineage>
        <taxon>Bacteria</taxon>
        <taxon>Bacillati</taxon>
        <taxon>Actinomycetota</taxon>
        <taxon>Actinomycetes</taxon>
        <taxon>Micrococcales</taxon>
        <taxon>Intrasporangiaceae</taxon>
        <taxon>Nostocoides</taxon>
    </lineage>
</organism>
<evidence type="ECO:0000313" key="3">
    <source>
        <dbReference type="Proteomes" id="UP000035721"/>
    </source>
</evidence>
<comment type="caution">
    <text evidence="2">The sequence shown here is derived from an EMBL/GenBank/DDBJ whole genome shotgun (WGS) entry which is preliminary data.</text>
</comment>
<dbReference type="AlphaFoldDB" id="A0A077M443"/>
<accession>A0A077M443</accession>
<feature type="region of interest" description="Disordered" evidence="1">
    <location>
        <begin position="1"/>
        <end position="50"/>
    </location>
</feature>
<evidence type="ECO:0000256" key="1">
    <source>
        <dbReference type="SAM" id="MobiDB-lite"/>
    </source>
</evidence>
<evidence type="ECO:0000313" key="2">
    <source>
        <dbReference type="EMBL" id="CCH79852.1"/>
    </source>
</evidence>
<proteinExistence type="predicted"/>
<protein>
    <submittedName>
        <fullName evidence="2">Uncharacterized protein</fullName>
    </submittedName>
</protein>
<sequence>MSVTHERSDANVDERGNASTNNGRPGQLAYRRGRNLGPRNDNAGPDTRLGPAFPLVRAVAVGFEPTEGVNPHTLSRRAP</sequence>
<dbReference type="Proteomes" id="UP000035721">
    <property type="component" value="Unassembled WGS sequence"/>
</dbReference>
<dbReference type="EMBL" id="CAJB01000393">
    <property type="protein sequence ID" value="CCH79852.1"/>
    <property type="molecule type" value="Genomic_DNA"/>
</dbReference>